<reference evidence="1" key="1">
    <citation type="submission" date="2012-07" db="EMBL/GenBank/DDBJ databases">
        <authorList>
            <person name="Cummings C."/>
        </authorList>
    </citation>
    <scope>NUCLEOTIDE SEQUENCE</scope>
    <source>
        <strain evidence="1">1330</strain>
    </source>
</reference>
<dbReference type="AlphaFoldDB" id="K7ZXD6"/>
<protein>
    <submittedName>
        <fullName evidence="1">Uncharacterized protein</fullName>
    </submittedName>
</protein>
<dbReference type="Proteomes" id="UP000009340">
    <property type="component" value="Unassembled WGS sequence"/>
</dbReference>
<proteinExistence type="predicted"/>
<accession>K7ZXD6</accession>
<dbReference type="EMBL" id="CAKW01000009">
    <property type="protein sequence ID" value="CCJ70881.1"/>
    <property type="molecule type" value="Genomic_DNA"/>
</dbReference>
<sequence>MHRFLSLDVKERENGAEYSRGFGLCLRFMIGCPDILYSY</sequence>
<name>K7ZXD6_9ENTR</name>
<gene>
    <name evidence="1" type="ORF">BN137_216</name>
</gene>
<evidence type="ECO:0000313" key="1">
    <source>
        <dbReference type="EMBL" id="CCJ70881.1"/>
    </source>
</evidence>
<organism evidence="1 2">
    <name type="scientific">Cronobacter condimenti 1330</name>
    <dbReference type="NCBI Taxonomy" id="1073999"/>
    <lineage>
        <taxon>Bacteria</taxon>
        <taxon>Pseudomonadati</taxon>
        <taxon>Pseudomonadota</taxon>
        <taxon>Gammaproteobacteria</taxon>
        <taxon>Enterobacterales</taxon>
        <taxon>Enterobacteriaceae</taxon>
        <taxon>Cronobacter</taxon>
    </lineage>
</organism>
<comment type="caution">
    <text evidence="1">The sequence shown here is derived from an EMBL/GenBank/DDBJ whole genome shotgun (WGS) entry which is preliminary data.</text>
</comment>
<evidence type="ECO:0000313" key="2">
    <source>
        <dbReference type="Proteomes" id="UP000009340"/>
    </source>
</evidence>